<feature type="transmembrane region" description="Helical" evidence="7">
    <location>
        <begin position="195"/>
        <end position="213"/>
    </location>
</feature>
<evidence type="ECO:0000256" key="4">
    <source>
        <dbReference type="ARBA" id="ARBA00022989"/>
    </source>
</evidence>
<dbReference type="InterPro" id="IPR035952">
    <property type="entry name" value="Rhomboid-like_sf"/>
</dbReference>
<evidence type="ECO:0000256" key="2">
    <source>
        <dbReference type="ARBA" id="ARBA00009045"/>
    </source>
</evidence>
<dbReference type="Proteomes" id="UP001054857">
    <property type="component" value="Unassembled WGS sequence"/>
</dbReference>
<gene>
    <name evidence="9" type="ORF">Agub_g5804</name>
</gene>
<evidence type="ECO:0000256" key="7">
    <source>
        <dbReference type="SAM" id="Phobius"/>
    </source>
</evidence>
<dbReference type="InterPro" id="IPR022764">
    <property type="entry name" value="Peptidase_S54_rhomboid_dom"/>
</dbReference>
<feature type="region of interest" description="Disordered" evidence="6">
    <location>
        <begin position="32"/>
        <end position="60"/>
    </location>
</feature>
<dbReference type="PANTHER" id="PTHR43731:SF26">
    <property type="entry name" value="RHOMBOID-LIKE PROTEIN 10, CHLOROPLASTIC"/>
    <property type="match status" value="1"/>
</dbReference>
<feature type="compositionally biased region" description="Low complexity" evidence="6">
    <location>
        <begin position="33"/>
        <end position="51"/>
    </location>
</feature>
<sequence length="316" mass="34308">MAAPRAGGRSIQLLLGRAFGVNEPCRIAPWLASSSDEPSTSTNVSSSRESNGAPSGSPPLLSAGVASRGTGCLPTLRSKCVPVLSSSLCASQKRLMSWRRYVPTFGDFQNGAQDPYRQVTNLFLALNIATFILAKYDRGIVVNMAAIPYSIAKGEYYRLLTSGFLHTDFIHLLTNMLTLHWLGPELESACGRSRFAAIFVVSIISGGWLQYTMGPFASVAWGASGGIYGLFAAYLVYRLRNRNFISWEAHDMQWLAQVVGLNVLLAFMAGGSLAHWCHLGGALGGAAVCWLAGPRYRWQGGRLVDSPLLPWFAPRR</sequence>
<proteinExistence type="inferred from homology"/>
<dbReference type="GO" id="GO:0016020">
    <property type="term" value="C:membrane"/>
    <property type="evidence" value="ECO:0007669"/>
    <property type="project" value="UniProtKB-SubCell"/>
</dbReference>
<keyword evidence="3 7" id="KW-0812">Transmembrane</keyword>
<evidence type="ECO:0000256" key="6">
    <source>
        <dbReference type="SAM" id="MobiDB-lite"/>
    </source>
</evidence>
<dbReference type="Gene3D" id="1.20.1540.10">
    <property type="entry name" value="Rhomboid-like"/>
    <property type="match status" value="1"/>
</dbReference>
<feature type="domain" description="Peptidase S54 rhomboid" evidence="8">
    <location>
        <begin position="154"/>
        <end position="293"/>
    </location>
</feature>
<evidence type="ECO:0000313" key="10">
    <source>
        <dbReference type="Proteomes" id="UP001054857"/>
    </source>
</evidence>
<comment type="subcellular location">
    <subcellularLocation>
        <location evidence="1">Membrane</location>
        <topology evidence="1">Multi-pass membrane protein</topology>
    </subcellularLocation>
</comment>
<evidence type="ECO:0000256" key="1">
    <source>
        <dbReference type="ARBA" id="ARBA00004141"/>
    </source>
</evidence>
<evidence type="ECO:0000256" key="3">
    <source>
        <dbReference type="ARBA" id="ARBA00022692"/>
    </source>
</evidence>
<evidence type="ECO:0000313" key="9">
    <source>
        <dbReference type="EMBL" id="GFR44534.1"/>
    </source>
</evidence>
<feature type="transmembrane region" description="Helical" evidence="7">
    <location>
        <begin position="249"/>
        <end position="267"/>
    </location>
</feature>
<evidence type="ECO:0000256" key="5">
    <source>
        <dbReference type="ARBA" id="ARBA00023136"/>
    </source>
</evidence>
<protein>
    <recommendedName>
        <fullName evidence="8">Peptidase S54 rhomboid domain-containing protein</fullName>
    </recommendedName>
</protein>
<keyword evidence="4 7" id="KW-1133">Transmembrane helix</keyword>
<feature type="transmembrane region" description="Helical" evidence="7">
    <location>
        <begin position="219"/>
        <end position="237"/>
    </location>
</feature>
<dbReference type="GO" id="GO:0004252">
    <property type="term" value="F:serine-type endopeptidase activity"/>
    <property type="evidence" value="ECO:0007669"/>
    <property type="project" value="InterPro"/>
</dbReference>
<reference evidence="9 10" key="1">
    <citation type="journal article" date="2021" name="Sci. Rep.">
        <title>Genome sequencing of the multicellular alga Astrephomene provides insights into convergent evolution of germ-soma differentiation.</title>
        <authorList>
            <person name="Yamashita S."/>
            <person name="Yamamoto K."/>
            <person name="Matsuzaki R."/>
            <person name="Suzuki S."/>
            <person name="Yamaguchi H."/>
            <person name="Hirooka S."/>
            <person name="Minakuchi Y."/>
            <person name="Miyagishima S."/>
            <person name="Kawachi M."/>
            <person name="Toyoda A."/>
            <person name="Nozaki H."/>
        </authorList>
    </citation>
    <scope>NUCLEOTIDE SEQUENCE [LARGE SCALE GENOMIC DNA]</scope>
    <source>
        <strain evidence="9 10">NIES-4017</strain>
    </source>
</reference>
<accession>A0AAD3DMD7</accession>
<dbReference type="EMBL" id="BMAR01000008">
    <property type="protein sequence ID" value="GFR44534.1"/>
    <property type="molecule type" value="Genomic_DNA"/>
</dbReference>
<name>A0AAD3DMD7_9CHLO</name>
<organism evidence="9 10">
    <name type="scientific">Astrephomene gubernaculifera</name>
    <dbReference type="NCBI Taxonomy" id="47775"/>
    <lineage>
        <taxon>Eukaryota</taxon>
        <taxon>Viridiplantae</taxon>
        <taxon>Chlorophyta</taxon>
        <taxon>core chlorophytes</taxon>
        <taxon>Chlorophyceae</taxon>
        <taxon>CS clade</taxon>
        <taxon>Chlamydomonadales</taxon>
        <taxon>Astrephomenaceae</taxon>
        <taxon>Astrephomene</taxon>
    </lineage>
</organism>
<dbReference type="Pfam" id="PF01694">
    <property type="entry name" value="Rhomboid"/>
    <property type="match status" value="1"/>
</dbReference>
<dbReference type="InterPro" id="IPR050925">
    <property type="entry name" value="Rhomboid_protease_S54"/>
</dbReference>
<keyword evidence="5 7" id="KW-0472">Membrane</keyword>
<keyword evidence="10" id="KW-1185">Reference proteome</keyword>
<dbReference type="SUPFAM" id="SSF144091">
    <property type="entry name" value="Rhomboid-like"/>
    <property type="match status" value="1"/>
</dbReference>
<comment type="similarity">
    <text evidence="2">Belongs to the peptidase S54 family.</text>
</comment>
<dbReference type="PANTHER" id="PTHR43731">
    <property type="entry name" value="RHOMBOID PROTEASE"/>
    <property type="match status" value="1"/>
</dbReference>
<dbReference type="AlphaFoldDB" id="A0AAD3DMD7"/>
<comment type="caution">
    <text evidence="9">The sequence shown here is derived from an EMBL/GenBank/DDBJ whole genome shotgun (WGS) entry which is preliminary data.</text>
</comment>
<evidence type="ECO:0000259" key="8">
    <source>
        <dbReference type="Pfam" id="PF01694"/>
    </source>
</evidence>